<name>A0A7R9TB54_9VIRI</name>
<dbReference type="InterPro" id="IPR001763">
    <property type="entry name" value="Rhodanese-like_dom"/>
</dbReference>
<organism evidence="2">
    <name type="scientific">Prasinoderma coloniale</name>
    <dbReference type="NCBI Taxonomy" id="156133"/>
    <lineage>
        <taxon>Eukaryota</taxon>
        <taxon>Viridiplantae</taxon>
        <taxon>Prasinodermophyta</taxon>
        <taxon>Prasinodermophyceae</taxon>
        <taxon>Prasinodermales</taxon>
        <taxon>Prasinodermaceae</taxon>
        <taxon>Prasinoderma</taxon>
    </lineage>
</organism>
<dbReference type="InterPro" id="IPR036873">
    <property type="entry name" value="Rhodanese-like_dom_sf"/>
</dbReference>
<dbReference type="Pfam" id="PF00581">
    <property type="entry name" value="Rhodanese"/>
    <property type="match status" value="1"/>
</dbReference>
<dbReference type="Gene3D" id="3.40.250.10">
    <property type="entry name" value="Rhodanese-like domain"/>
    <property type="match status" value="1"/>
</dbReference>
<dbReference type="EMBL" id="HBDZ01001972">
    <property type="protein sequence ID" value="CAD8230572.1"/>
    <property type="molecule type" value="Transcribed_RNA"/>
</dbReference>
<feature type="domain" description="Rhodanese" evidence="1">
    <location>
        <begin position="26"/>
        <end position="136"/>
    </location>
</feature>
<evidence type="ECO:0000259" key="1">
    <source>
        <dbReference type="PROSITE" id="PS50206"/>
    </source>
</evidence>
<dbReference type="PROSITE" id="PS50206">
    <property type="entry name" value="RHODANESE_3"/>
    <property type="match status" value="1"/>
</dbReference>
<dbReference type="SMART" id="SM00450">
    <property type="entry name" value="RHOD"/>
    <property type="match status" value="1"/>
</dbReference>
<dbReference type="AlphaFoldDB" id="A0A7R9TB54"/>
<evidence type="ECO:0000313" key="2">
    <source>
        <dbReference type="EMBL" id="CAD8230572.1"/>
    </source>
</evidence>
<dbReference type="SUPFAM" id="SSF52821">
    <property type="entry name" value="Rhodanese/Cell cycle control phosphatase"/>
    <property type="match status" value="1"/>
</dbReference>
<gene>
    <name evidence="2" type="ORF">PCOL08062_LOCUS1579</name>
</gene>
<accession>A0A7R9TB54</accession>
<protein>
    <recommendedName>
        <fullName evidence="1">Rhodanese domain-containing protein</fullName>
    </recommendedName>
</protein>
<proteinExistence type="predicted"/>
<reference evidence="2" key="1">
    <citation type="submission" date="2021-01" db="EMBL/GenBank/DDBJ databases">
        <authorList>
            <person name="Corre E."/>
            <person name="Pelletier E."/>
            <person name="Niang G."/>
            <person name="Scheremetjew M."/>
            <person name="Finn R."/>
            <person name="Kale V."/>
            <person name="Holt S."/>
            <person name="Cochrane G."/>
            <person name="Meng A."/>
            <person name="Brown T."/>
            <person name="Cohen L."/>
        </authorList>
    </citation>
    <scope>NUCLEOTIDE SEQUENCE</scope>
    <source>
        <strain evidence="2">CCMP1413</strain>
    </source>
</reference>
<sequence length="180" mass="18695">MHVVRARAAAEVGPAEAHRLMTALPEGGGYRWLDVRGAREYDMQHLTKVTSTSGRVCGWRFAHNVPFDAGGDTAAFTARAAREVPSKTTGVLVCDADGSGAAAQAAQALEDAGWASVAVMAGGWEGWSEVYTSTGRPAPPKGKWVSTGTEALKSGLGVGNAALTYEEGGYSADGKSRLQP</sequence>